<dbReference type="InterPro" id="IPR008984">
    <property type="entry name" value="SMAD_FHA_dom_sf"/>
</dbReference>
<feature type="compositionally biased region" description="Gly residues" evidence="1">
    <location>
        <begin position="202"/>
        <end position="219"/>
    </location>
</feature>
<dbReference type="SUPFAM" id="SSF49879">
    <property type="entry name" value="SMAD/FHA domain"/>
    <property type="match status" value="1"/>
</dbReference>
<evidence type="ECO:0000313" key="4">
    <source>
        <dbReference type="EMBL" id="RDB28011.1"/>
    </source>
</evidence>
<evidence type="ECO:0000259" key="3">
    <source>
        <dbReference type="PROSITE" id="PS50006"/>
    </source>
</evidence>
<organism evidence="4 5">
    <name type="scientific">Hypsizygus marmoreus</name>
    <name type="common">White beech mushroom</name>
    <name type="synonym">Agaricus marmoreus</name>
    <dbReference type="NCBI Taxonomy" id="39966"/>
    <lineage>
        <taxon>Eukaryota</taxon>
        <taxon>Fungi</taxon>
        <taxon>Dikarya</taxon>
        <taxon>Basidiomycota</taxon>
        <taxon>Agaricomycotina</taxon>
        <taxon>Agaricomycetes</taxon>
        <taxon>Agaricomycetidae</taxon>
        <taxon>Agaricales</taxon>
        <taxon>Tricholomatineae</taxon>
        <taxon>Lyophyllaceae</taxon>
        <taxon>Hypsizygus</taxon>
    </lineage>
</organism>
<dbReference type="PANTHER" id="PTHR15715:SF37">
    <property type="entry name" value="LD47843P"/>
    <property type="match status" value="1"/>
</dbReference>
<dbReference type="InterPro" id="IPR000253">
    <property type="entry name" value="FHA_dom"/>
</dbReference>
<keyword evidence="2" id="KW-0812">Transmembrane</keyword>
<reference evidence="4" key="1">
    <citation type="submission" date="2018-04" db="EMBL/GenBank/DDBJ databases">
        <title>Whole genome sequencing of Hypsizygus marmoreus.</title>
        <authorList>
            <person name="Choi I.-G."/>
            <person name="Min B."/>
            <person name="Kim J.-G."/>
            <person name="Kim S."/>
            <person name="Oh Y.-L."/>
            <person name="Kong W.-S."/>
            <person name="Park H."/>
            <person name="Jeong J."/>
            <person name="Song E.-S."/>
        </authorList>
    </citation>
    <scope>NUCLEOTIDE SEQUENCE [LARGE SCALE GENOMIC DNA]</scope>
    <source>
        <strain evidence="4">51987-8</strain>
    </source>
</reference>
<feature type="compositionally biased region" description="Acidic residues" evidence="1">
    <location>
        <begin position="438"/>
        <end position="448"/>
    </location>
</feature>
<feature type="region of interest" description="Disordered" evidence="1">
    <location>
        <begin position="604"/>
        <end position="630"/>
    </location>
</feature>
<feature type="compositionally biased region" description="Low complexity" evidence="1">
    <location>
        <begin position="168"/>
        <end position="201"/>
    </location>
</feature>
<dbReference type="Gene3D" id="2.60.200.20">
    <property type="match status" value="1"/>
</dbReference>
<feature type="compositionally biased region" description="Basic residues" evidence="1">
    <location>
        <begin position="723"/>
        <end position="733"/>
    </location>
</feature>
<gene>
    <name evidence="4" type="ORF">Hypma_002244</name>
</gene>
<keyword evidence="2" id="KW-0472">Membrane</keyword>
<feature type="compositionally biased region" description="Acidic residues" evidence="1">
    <location>
        <begin position="794"/>
        <end position="810"/>
    </location>
</feature>
<feature type="domain" description="FHA" evidence="3">
    <location>
        <begin position="34"/>
        <end position="90"/>
    </location>
</feature>
<feature type="region of interest" description="Disordered" evidence="1">
    <location>
        <begin position="150"/>
        <end position="225"/>
    </location>
</feature>
<evidence type="ECO:0000256" key="1">
    <source>
        <dbReference type="SAM" id="MobiDB-lite"/>
    </source>
</evidence>
<accession>A0A369K074</accession>
<dbReference type="OrthoDB" id="687730at2759"/>
<feature type="region of interest" description="Disordered" evidence="1">
    <location>
        <begin position="785"/>
        <end position="835"/>
    </location>
</feature>
<dbReference type="SMART" id="SM00240">
    <property type="entry name" value="FHA"/>
    <property type="match status" value="1"/>
</dbReference>
<dbReference type="EMBL" id="LUEZ02000013">
    <property type="protein sequence ID" value="RDB28011.1"/>
    <property type="molecule type" value="Genomic_DNA"/>
</dbReference>
<feature type="region of interest" description="Disordered" evidence="1">
    <location>
        <begin position="703"/>
        <end position="767"/>
    </location>
</feature>
<keyword evidence="5" id="KW-1185">Reference proteome</keyword>
<evidence type="ECO:0000256" key="2">
    <source>
        <dbReference type="SAM" id="Phobius"/>
    </source>
</evidence>
<feature type="region of interest" description="Disordered" evidence="1">
    <location>
        <begin position="406"/>
        <end position="552"/>
    </location>
</feature>
<dbReference type="Proteomes" id="UP000076154">
    <property type="component" value="Unassembled WGS sequence"/>
</dbReference>
<comment type="caution">
    <text evidence="4">The sequence shown here is derived from an EMBL/GenBank/DDBJ whole genome shotgun (WGS) entry which is preliminary data.</text>
</comment>
<feature type="region of interest" description="Disordered" evidence="1">
    <location>
        <begin position="260"/>
        <end position="316"/>
    </location>
</feature>
<dbReference type="InParanoid" id="A0A369K074"/>
<keyword evidence="2" id="KW-1133">Transmembrane helix</keyword>
<dbReference type="InterPro" id="IPR051176">
    <property type="entry name" value="Cent_Immune-Sig_Mod"/>
</dbReference>
<name>A0A369K074_HYPMA</name>
<feature type="compositionally biased region" description="Basic and acidic residues" evidence="1">
    <location>
        <begin position="477"/>
        <end position="497"/>
    </location>
</feature>
<protein>
    <recommendedName>
        <fullName evidence="3">FHA domain-containing protein</fullName>
    </recommendedName>
</protein>
<feature type="compositionally biased region" description="Basic and acidic residues" evidence="1">
    <location>
        <begin position="507"/>
        <end position="517"/>
    </location>
</feature>
<evidence type="ECO:0000313" key="5">
    <source>
        <dbReference type="Proteomes" id="UP000076154"/>
    </source>
</evidence>
<feature type="transmembrane region" description="Helical" evidence="2">
    <location>
        <begin position="870"/>
        <end position="890"/>
    </location>
</feature>
<dbReference type="Pfam" id="PF00498">
    <property type="entry name" value="FHA"/>
    <property type="match status" value="1"/>
</dbReference>
<proteinExistence type="predicted"/>
<dbReference type="GO" id="GO:0005737">
    <property type="term" value="C:cytoplasm"/>
    <property type="evidence" value="ECO:0007669"/>
    <property type="project" value="TreeGrafter"/>
</dbReference>
<dbReference type="PANTHER" id="PTHR15715">
    <property type="entry name" value="CENTROSOMAL PROTEIN OF 170 KDA"/>
    <property type="match status" value="1"/>
</dbReference>
<feature type="compositionally biased region" description="Basic and acidic residues" evidence="1">
    <location>
        <begin position="449"/>
        <end position="464"/>
    </location>
</feature>
<feature type="compositionally biased region" description="Acidic residues" evidence="1">
    <location>
        <begin position="415"/>
        <end position="424"/>
    </location>
</feature>
<feature type="compositionally biased region" description="Low complexity" evidence="1">
    <location>
        <begin position="150"/>
        <end position="160"/>
    </location>
</feature>
<dbReference type="AlphaFoldDB" id="A0A369K074"/>
<feature type="compositionally biased region" description="Low complexity" evidence="1">
    <location>
        <begin position="285"/>
        <end position="316"/>
    </location>
</feature>
<dbReference type="STRING" id="39966.A0A369K074"/>
<sequence length="894" mass="97738">MPAPVQPVYPALYLYPLNDSFVPKHISLAHNQRVKIGRQTNAKTAPGEKNGYFDSKVLSRQHAEVWEENGQIYIKDVKSSNGTFINGERLSNEGIESEPFVLKSDDIVEFGIDIVSEDNKTIIHHKVAARVVCVFTDQDVQVATRAEQLQQQHLQQYQPSSPSPSQIPSPSSSGGPSNGPNNNFNFAQGQQQRRQPAVAQGQGQGQGIMGMGGMGGGMRPPGKSGLTFEHILSRLQGELQKSRETGAELHTLSGAMSEIQDTLGGNLPANLPSYPSNLPPVRHPQQQSQQHQQQQVNEASTSTSSSPQQPSTLPPSTALLDLQTQLTSHVDKIRALEGVLVEQESIKQEIKSLREMMEEKRREHELVGGFIGFRTERDGEDAGGGGGYSIIEPGDLVRIGMGMRGKGMKGRGEGEGEGEADDDDVRSIGTIVPHELERVEEEDEEELEKEEKELEVYRKEHPEVTVDTQMLEDEAAEREREHERQRELEHQREHEHEHEEDEDEDDEGRRRRNDELGRPTTPEPTNLGMRSGATRLSPLSQVAATGTGGGGATEEAFEQVLKQVGALMALTTTLEAQHSAAQETISALESKVVALEATVRATQEAAAVKEPPPVAEKEEEEKEKEKEKESLTAMVLEWKKSMEGQWSSVREDWDKERERLNAAREQWEGQVRAVDSRLERLEAGGVGDGLRAAVNGDVRDASKHIGLATPPSPRSLSSDSNRPRRRRTGRGRAHGGGGRTRTRSGSGSKEREGDTDTDATLASEEASLSKEGVLAKFGVGHRDREEVLERREEDGDGEDEDEEEEEEEDTVLGVRSKSQVHGENGNAITGNGNGAGMLATPDSSVYKLPPKDVAATAAGKAARDLQTIQLQTAIGVLVLGAAAAAVFWRVKPET</sequence>
<dbReference type="PROSITE" id="PS50006">
    <property type="entry name" value="FHA_DOMAIN"/>
    <property type="match status" value="1"/>
</dbReference>